<sequence length="56" mass="6492">MRMVSCDNSVMRTVARQVVRLRWPTTQEFAALHDHARLPWRFFGRFSASLAAGLSR</sequence>
<proteinExistence type="predicted"/>
<comment type="caution">
    <text evidence="1">The sequence shown here is derived from an EMBL/GenBank/DDBJ whole genome shotgun (WGS) entry which is preliminary data.</text>
</comment>
<evidence type="ECO:0000313" key="1">
    <source>
        <dbReference type="EMBL" id="MBB3808834.1"/>
    </source>
</evidence>
<gene>
    <name evidence="1" type="ORF">FHS81_000904</name>
</gene>
<name>A0A7W6EFG0_9HYPH</name>
<dbReference type="AlphaFoldDB" id="A0A7W6EFG0"/>
<reference evidence="1 2" key="1">
    <citation type="submission" date="2020-08" db="EMBL/GenBank/DDBJ databases">
        <title>Genomic Encyclopedia of Type Strains, Phase IV (KMG-IV): sequencing the most valuable type-strain genomes for metagenomic binning, comparative biology and taxonomic classification.</title>
        <authorList>
            <person name="Goeker M."/>
        </authorList>
    </citation>
    <scope>NUCLEOTIDE SEQUENCE [LARGE SCALE GENOMIC DNA]</scope>
    <source>
        <strain evidence="1 2">DSM 28760</strain>
    </source>
</reference>
<accession>A0A7W6EFG0</accession>
<dbReference type="Proteomes" id="UP000537592">
    <property type="component" value="Unassembled WGS sequence"/>
</dbReference>
<evidence type="ECO:0000313" key="2">
    <source>
        <dbReference type="Proteomes" id="UP000537592"/>
    </source>
</evidence>
<dbReference type="EMBL" id="JACICC010000002">
    <property type="protein sequence ID" value="MBB3808834.1"/>
    <property type="molecule type" value="Genomic_DNA"/>
</dbReference>
<organism evidence="1 2">
    <name type="scientific">Pseudochelatococcus contaminans</name>
    <dbReference type="NCBI Taxonomy" id="1538103"/>
    <lineage>
        <taxon>Bacteria</taxon>
        <taxon>Pseudomonadati</taxon>
        <taxon>Pseudomonadota</taxon>
        <taxon>Alphaproteobacteria</taxon>
        <taxon>Hyphomicrobiales</taxon>
        <taxon>Chelatococcaceae</taxon>
        <taxon>Pseudochelatococcus</taxon>
    </lineage>
</organism>
<protein>
    <submittedName>
        <fullName evidence="1">Uncharacterized protein</fullName>
    </submittedName>
</protein>
<dbReference type="RefSeq" id="WP_183750867.1">
    <property type="nucleotide sequence ID" value="NZ_JACICC010000002.1"/>
</dbReference>
<keyword evidence="2" id="KW-1185">Reference proteome</keyword>